<sequence length="55" mass="6334">MAAYHTDAFAQNQAAIREHDGRLPHRRPRTEPGSHQRARWPPTTQSRLPHKNPSV</sequence>
<protein>
    <submittedName>
        <fullName evidence="2">Uncharacterized protein</fullName>
    </submittedName>
</protein>
<gene>
    <name evidence="2" type="ORF">DEO72_LG2g3368</name>
</gene>
<evidence type="ECO:0000256" key="1">
    <source>
        <dbReference type="SAM" id="MobiDB-lite"/>
    </source>
</evidence>
<dbReference type="Proteomes" id="UP000501690">
    <property type="component" value="Linkage Group LG2"/>
</dbReference>
<proteinExistence type="predicted"/>
<feature type="region of interest" description="Disordered" evidence="1">
    <location>
        <begin position="1"/>
        <end position="55"/>
    </location>
</feature>
<feature type="compositionally biased region" description="Basic and acidic residues" evidence="1">
    <location>
        <begin position="16"/>
        <end position="34"/>
    </location>
</feature>
<feature type="compositionally biased region" description="Polar residues" evidence="1">
    <location>
        <begin position="42"/>
        <end position="55"/>
    </location>
</feature>
<dbReference type="EMBL" id="CP039346">
    <property type="protein sequence ID" value="QCD83026.1"/>
    <property type="molecule type" value="Genomic_DNA"/>
</dbReference>
<accession>A0A4D6L3G3</accession>
<reference evidence="2 3" key="1">
    <citation type="submission" date="2019-04" db="EMBL/GenBank/DDBJ databases">
        <title>An improved genome assembly and genetic linkage map for asparagus bean, Vigna unguiculata ssp. sesquipedialis.</title>
        <authorList>
            <person name="Xia Q."/>
            <person name="Zhang R."/>
            <person name="Dong Y."/>
        </authorList>
    </citation>
    <scope>NUCLEOTIDE SEQUENCE [LARGE SCALE GENOMIC DNA]</scope>
    <source>
        <tissue evidence="2">Leaf</tissue>
    </source>
</reference>
<evidence type="ECO:0000313" key="2">
    <source>
        <dbReference type="EMBL" id="QCD83026.1"/>
    </source>
</evidence>
<keyword evidence="3" id="KW-1185">Reference proteome</keyword>
<evidence type="ECO:0000313" key="3">
    <source>
        <dbReference type="Proteomes" id="UP000501690"/>
    </source>
</evidence>
<organism evidence="2 3">
    <name type="scientific">Vigna unguiculata</name>
    <name type="common">Cowpea</name>
    <dbReference type="NCBI Taxonomy" id="3917"/>
    <lineage>
        <taxon>Eukaryota</taxon>
        <taxon>Viridiplantae</taxon>
        <taxon>Streptophyta</taxon>
        <taxon>Embryophyta</taxon>
        <taxon>Tracheophyta</taxon>
        <taxon>Spermatophyta</taxon>
        <taxon>Magnoliopsida</taxon>
        <taxon>eudicotyledons</taxon>
        <taxon>Gunneridae</taxon>
        <taxon>Pentapetalae</taxon>
        <taxon>rosids</taxon>
        <taxon>fabids</taxon>
        <taxon>Fabales</taxon>
        <taxon>Fabaceae</taxon>
        <taxon>Papilionoideae</taxon>
        <taxon>50 kb inversion clade</taxon>
        <taxon>NPAAA clade</taxon>
        <taxon>indigoferoid/millettioid clade</taxon>
        <taxon>Phaseoleae</taxon>
        <taxon>Vigna</taxon>
    </lineage>
</organism>
<name>A0A4D6L3G3_VIGUN</name>
<dbReference type="AlphaFoldDB" id="A0A4D6L3G3"/>